<dbReference type="AlphaFoldDB" id="A0A7I3ZK56"/>
<dbReference type="EnsemblPlants" id="Pp3c11_22150V3.2">
    <property type="protein sequence ID" value="PAC:32958230.CDS.1"/>
    <property type="gene ID" value="Pp3c11_22150"/>
</dbReference>
<dbReference type="Gene3D" id="3.40.47.10">
    <property type="match status" value="1"/>
</dbReference>
<dbReference type="GO" id="GO:0016747">
    <property type="term" value="F:acyltransferase activity, transferring groups other than amino-acyl groups"/>
    <property type="evidence" value="ECO:0007669"/>
    <property type="project" value="InterPro"/>
</dbReference>
<dbReference type="GO" id="GO:0016020">
    <property type="term" value="C:membrane"/>
    <property type="evidence" value="ECO:0007669"/>
    <property type="project" value="InterPro"/>
</dbReference>
<dbReference type="Gramene" id="Pp3c11_22150V3.2">
    <property type="protein sequence ID" value="PAC:32958230.CDS.1"/>
    <property type="gene ID" value="Pp3c11_22150"/>
</dbReference>
<dbReference type="SUPFAM" id="SSF53901">
    <property type="entry name" value="Thiolase-like"/>
    <property type="match status" value="1"/>
</dbReference>
<evidence type="ECO:0000313" key="1">
    <source>
        <dbReference type="EnsemblPlants" id="PAC:32958230.CDS.1"/>
    </source>
</evidence>
<dbReference type="PANTHER" id="PTHR31561">
    <property type="entry name" value="3-KETOACYL-COA SYNTHASE"/>
    <property type="match status" value="1"/>
</dbReference>
<name>A0A7I3ZK56_PHYPA</name>
<reference evidence="1" key="3">
    <citation type="submission" date="2020-12" db="UniProtKB">
        <authorList>
            <consortium name="EnsemblPlants"/>
        </authorList>
    </citation>
    <scope>IDENTIFICATION</scope>
</reference>
<dbReference type="EMBL" id="ABEU02000011">
    <property type="status" value="NOT_ANNOTATED_CDS"/>
    <property type="molecule type" value="Genomic_DNA"/>
</dbReference>
<dbReference type="InterPro" id="IPR012392">
    <property type="entry name" value="3-ktacl-CoA_syn"/>
</dbReference>
<reference evidence="1 2" key="2">
    <citation type="journal article" date="2018" name="Plant J.">
        <title>The Physcomitrella patens chromosome-scale assembly reveals moss genome structure and evolution.</title>
        <authorList>
            <person name="Lang D."/>
            <person name="Ullrich K.K."/>
            <person name="Murat F."/>
            <person name="Fuchs J."/>
            <person name="Jenkins J."/>
            <person name="Haas F.B."/>
            <person name="Piednoel M."/>
            <person name="Gundlach H."/>
            <person name="Van Bel M."/>
            <person name="Meyberg R."/>
            <person name="Vives C."/>
            <person name="Morata J."/>
            <person name="Symeonidi A."/>
            <person name="Hiss M."/>
            <person name="Muchero W."/>
            <person name="Kamisugi Y."/>
            <person name="Saleh O."/>
            <person name="Blanc G."/>
            <person name="Decker E.L."/>
            <person name="van Gessel N."/>
            <person name="Grimwood J."/>
            <person name="Hayes R.D."/>
            <person name="Graham S.W."/>
            <person name="Gunter L.E."/>
            <person name="McDaniel S.F."/>
            <person name="Hoernstein S.N.W."/>
            <person name="Larsson A."/>
            <person name="Li F.W."/>
            <person name="Perroud P.F."/>
            <person name="Phillips J."/>
            <person name="Ranjan P."/>
            <person name="Rokshar D.S."/>
            <person name="Rothfels C.J."/>
            <person name="Schneider L."/>
            <person name="Shu S."/>
            <person name="Stevenson D.W."/>
            <person name="Thummler F."/>
            <person name="Tillich M."/>
            <person name="Villarreal Aguilar J.C."/>
            <person name="Widiez T."/>
            <person name="Wong G.K."/>
            <person name="Wymore A."/>
            <person name="Zhang Y."/>
            <person name="Zimmer A.D."/>
            <person name="Quatrano R.S."/>
            <person name="Mayer K.F.X."/>
            <person name="Goodstein D."/>
            <person name="Casacuberta J.M."/>
            <person name="Vandepoele K."/>
            <person name="Reski R."/>
            <person name="Cuming A.C."/>
            <person name="Tuskan G.A."/>
            <person name="Maumus F."/>
            <person name="Salse J."/>
            <person name="Schmutz J."/>
            <person name="Rensing S.A."/>
        </authorList>
    </citation>
    <scope>NUCLEOTIDE SEQUENCE [LARGE SCALE GENOMIC DNA]</scope>
    <source>
        <strain evidence="1 2">cv. Gransden 2004</strain>
    </source>
</reference>
<proteinExistence type="predicted"/>
<dbReference type="InParanoid" id="A0A7I3ZK56"/>
<sequence length="73" mass="8547">IVFYNLFMACEVFNLKVKLYVCNFKLLFNHFGIHKDGCVVFNKMEKNLNLILEHSKPSHMTLHRFGNALSLCI</sequence>
<dbReference type="Proteomes" id="UP000006727">
    <property type="component" value="Chromosome 11"/>
</dbReference>
<protein>
    <submittedName>
        <fullName evidence="1">Uncharacterized protein</fullName>
    </submittedName>
</protein>
<dbReference type="InterPro" id="IPR016039">
    <property type="entry name" value="Thiolase-like"/>
</dbReference>
<evidence type="ECO:0000313" key="2">
    <source>
        <dbReference type="Proteomes" id="UP000006727"/>
    </source>
</evidence>
<reference evidence="1 2" key="1">
    <citation type="journal article" date="2008" name="Science">
        <title>The Physcomitrella genome reveals evolutionary insights into the conquest of land by plants.</title>
        <authorList>
            <person name="Rensing S."/>
            <person name="Lang D."/>
            <person name="Zimmer A."/>
            <person name="Terry A."/>
            <person name="Salamov A."/>
            <person name="Shapiro H."/>
            <person name="Nishiyama T."/>
            <person name="Perroud P.-F."/>
            <person name="Lindquist E."/>
            <person name="Kamisugi Y."/>
            <person name="Tanahashi T."/>
            <person name="Sakakibara K."/>
            <person name="Fujita T."/>
            <person name="Oishi K."/>
            <person name="Shin-I T."/>
            <person name="Kuroki Y."/>
            <person name="Toyoda A."/>
            <person name="Suzuki Y."/>
            <person name="Hashimoto A."/>
            <person name="Yamaguchi K."/>
            <person name="Sugano A."/>
            <person name="Kohara Y."/>
            <person name="Fujiyama A."/>
            <person name="Anterola A."/>
            <person name="Aoki S."/>
            <person name="Ashton N."/>
            <person name="Barbazuk W.B."/>
            <person name="Barker E."/>
            <person name="Bennetzen J."/>
            <person name="Bezanilla M."/>
            <person name="Blankenship R."/>
            <person name="Cho S.H."/>
            <person name="Dutcher S."/>
            <person name="Estelle M."/>
            <person name="Fawcett J.A."/>
            <person name="Gundlach H."/>
            <person name="Hanada K."/>
            <person name="Heyl A."/>
            <person name="Hicks K.A."/>
            <person name="Hugh J."/>
            <person name="Lohr M."/>
            <person name="Mayer K."/>
            <person name="Melkozernov A."/>
            <person name="Murata T."/>
            <person name="Nelson D."/>
            <person name="Pils B."/>
            <person name="Prigge M."/>
            <person name="Reiss B."/>
            <person name="Renner T."/>
            <person name="Rombauts S."/>
            <person name="Rushton P."/>
            <person name="Sanderfoot A."/>
            <person name="Schween G."/>
            <person name="Shiu S.-H."/>
            <person name="Stueber K."/>
            <person name="Theodoulou F.L."/>
            <person name="Tu H."/>
            <person name="Van de Peer Y."/>
            <person name="Verrier P.J."/>
            <person name="Waters E."/>
            <person name="Wood A."/>
            <person name="Yang L."/>
            <person name="Cove D."/>
            <person name="Cuming A."/>
            <person name="Hasebe M."/>
            <person name="Lucas S."/>
            <person name="Mishler D.B."/>
            <person name="Reski R."/>
            <person name="Grigoriev I."/>
            <person name="Quatrano R.S."/>
            <person name="Boore J.L."/>
        </authorList>
    </citation>
    <scope>NUCLEOTIDE SEQUENCE [LARGE SCALE GENOMIC DNA]</scope>
    <source>
        <strain evidence="1 2">cv. Gransden 2004</strain>
    </source>
</reference>
<keyword evidence="2" id="KW-1185">Reference proteome</keyword>
<accession>A0A7I3ZK56</accession>
<dbReference type="GO" id="GO:0006633">
    <property type="term" value="P:fatty acid biosynthetic process"/>
    <property type="evidence" value="ECO:0007669"/>
    <property type="project" value="InterPro"/>
</dbReference>
<organism evidence="1 2">
    <name type="scientific">Physcomitrium patens</name>
    <name type="common">Spreading-leaved earth moss</name>
    <name type="synonym">Physcomitrella patens</name>
    <dbReference type="NCBI Taxonomy" id="3218"/>
    <lineage>
        <taxon>Eukaryota</taxon>
        <taxon>Viridiplantae</taxon>
        <taxon>Streptophyta</taxon>
        <taxon>Embryophyta</taxon>
        <taxon>Bryophyta</taxon>
        <taxon>Bryophytina</taxon>
        <taxon>Bryopsida</taxon>
        <taxon>Funariidae</taxon>
        <taxon>Funariales</taxon>
        <taxon>Funariaceae</taxon>
        <taxon>Physcomitrium</taxon>
    </lineage>
</organism>